<dbReference type="InterPro" id="IPR001810">
    <property type="entry name" value="F-box_dom"/>
</dbReference>
<dbReference type="EMBL" id="KL198061">
    <property type="protein sequence ID" value="KDQ11124.1"/>
    <property type="molecule type" value="Genomic_DNA"/>
</dbReference>
<dbReference type="InterPro" id="IPR032675">
    <property type="entry name" value="LRR_dom_sf"/>
</dbReference>
<name>A0A067M6C8_BOTB1</name>
<evidence type="ECO:0000259" key="1">
    <source>
        <dbReference type="PROSITE" id="PS50181"/>
    </source>
</evidence>
<dbReference type="GO" id="GO:0003848">
    <property type="term" value="F:2-amino-4-hydroxy-6-hydroxymethyldihydropteridine diphosphokinase activity"/>
    <property type="evidence" value="ECO:0007669"/>
    <property type="project" value="InterPro"/>
</dbReference>
<evidence type="ECO:0000313" key="3">
    <source>
        <dbReference type="Proteomes" id="UP000027195"/>
    </source>
</evidence>
<dbReference type="Proteomes" id="UP000027195">
    <property type="component" value="Unassembled WGS sequence"/>
</dbReference>
<evidence type="ECO:0000313" key="2">
    <source>
        <dbReference type="EMBL" id="KDQ11124.1"/>
    </source>
</evidence>
<gene>
    <name evidence="2" type="ORF">BOTBODRAFT_35657</name>
</gene>
<accession>A0A067M6C8</accession>
<protein>
    <recommendedName>
        <fullName evidence="1">F-box domain-containing protein</fullName>
    </recommendedName>
</protein>
<feature type="domain" description="F-box" evidence="1">
    <location>
        <begin position="92"/>
        <end position="149"/>
    </location>
</feature>
<dbReference type="OrthoDB" id="3365698at2759"/>
<organism evidence="2 3">
    <name type="scientific">Botryobasidium botryosum (strain FD-172 SS1)</name>
    <dbReference type="NCBI Taxonomy" id="930990"/>
    <lineage>
        <taxon>Eukaryota</taxon>
        <taxon>Fungi</taxon>
        <taxon>Dikarya</taxon>
        <taxon>Basidiomycota</taxon>
        <taxon>Agaricomycotina</taxon>
        <taxon>Agaricomycetes</taxon>
        <taxon>Cantharellales</taxon>
        <taxon>Botryobasidiaceae</taxon>
        <taxon>Botryobasidium</taxon>
    </lineage>
</organism>
<dbReference type="Pfam" id="PF12937">
    <property type="entry name" value="F-box-like"/>
    <property type="match status" value="1"/>
</dbReference>
<proteinExistence type="predicted"/>
<dbReference type="SUPFAM" id="SSF52047">
    <property type="entry name" value="RNI-like"/>
    <property type="match status" value="1"/>
</dbReference>
<dbReference type="SUPFAM" id="SSF81383">
    <property type="entry name" value="F-box domain"/>
    <property type="match status" value="1"/>
</dbReference>
<dbReference type="Gene3D" id="3.80.10.10">
    <property type="entry name" value="Ribonuclease Inhibitor"/>
    <property type="match status" value="1"/>
</dbReference>
<dbReference type="PROSITE" id="PS50181">
    <property type="entry name" value="FBOX"/>
    <property type="match status" value="1"/>
</dbReference>
<dbReference type="HOGENOM" id="CLU_024199_1_2_1"/>
<dbReference type="GO" id="GO:0009396">
    <property type="term" value="P:folic acid-containing compound biosynthetic process"/>
    <property type="evidence" value="ECO:0007669"/>
    <property type="project" value="InterPro"/>
</dbReference>
<dbReference type="InParanoid" id="A0A067M6C8"/>
<dbReference type="PROSITE" id="PS00794">
    <property type="entry name" value="HPPK"/>
    <property type="match status" value="1"/>
</dbReference>
<dbReference type="AlphaFoldDB" id="A0A067M6C8"/>
<dbReference type="STRING" id="930990.A0A067M6C8"/>
<dbReference type="InterPro" id="IPR000550">
    <property type="entry name" value="Hppk"/>
</dbReference>
<keyword evidence="3" id="KW-1185">Reference proteome</keyword>
<reference evidence="3" key="1">
    <citation type="journal article" date="2014" name="Proc. Natl. Acad. Sci. U.S.A.">
        <title>Extensive sampling of basidiomycete genomes demonstrates inadequacy of the white-rot/brown-rot paradigm for wood decay fungi.</title>
        <authorList>
            <person name="Riley R."/>
            <person name="Salamov A.A."/>
            <person name="Brown D.W."/>
            <person name="Nagy L.G."/>
            <person name="Floudas D."/>
            <person name="Held B.W."/>
            <person name="Levasseur A."/>
            <person name="Lombard V."/>
            <person name="Morin E."/>
            <person name="Otillar R."/>
            <person name="Lindquist E.A."/>
            <person name="Sun H."/>
            <person name="LaButti K.M."/>
            <person name="Schmutz J."/>
            <person name="Jabbour D."/>
            <person name="Luo H."/>
            <person name="Baker S.E."/>
            <person name="Pisabarro A.G."/>
            <person name="Walton J.D."/>
            <person name="Blanchette R.A."/>
            <person name="Henrissat B."/>
            <person name="Martin F."/>
            <person name="Cullen D."/>
            <person name="Hibbett D.S."/>
            <person name="Grigoriev I.V."/>
        </authorList>
    </citation>
    <scope>NUCLEOTIDE SEQUENCE [LARGE SCALE GENOMIC DNA]</scope>
    <source>
        <strain evidence="3">FD-172 SS1</strain>
    </source>
</reference>
<dbReference type="InterPro" id="IPR036047">
    <property type="entry name" value="F-box-like_dom_sf"/>
</dbReference>
<sequence length="582" mass="65113">MQDVALDTLPRFITSLCERAYYNQAEGRAESVAELCLHLSPTIQFNTPDANAAEHADGALDALALACTYAVSAITSYTRILLSTARTHRNSRSLIYRLPDEVLSIIFEFTQSSAINPACGLKAKAPFNLSLVSRRWRGVALNPALWTVIDRKNARIANLYLQRSGSRLLDIDLLSYNQSYYWFSGSDIRSFAFDIRPNAALTARNAGRVDHGSLLTPLFSHIERCRTLALEGLRHYDVVHLGLPHAPNLKSLRLFNSADSFVHWKPLHEPFLQRPPNLSILELYNFPLPFTSSMFVGLKEMYIRTVAYSRRTAQGLIGILAACPLLEKVELDSVCLASSLAPTPEFEPILLPHLEKMALLWMDSSVVRVILSSVIAPPTLRLEIRTTDNASGLGMVSPQVTALPNIHAVKMLFFRIGPGTEQFGLTGRASEDGVDLLKFDFHFPPELAAFSKARKDVMFYLGQDLLNLPLHRLSFLQIYDDQMNGLAYVQTIGDASALTVLSLDECDAPEFLEVFIATPTIHLYPSLQALHLRQPHVRKDTLIRLVDSRQPQLSYIKIVQCEGVDEDVVSELRNVIEVSWEK</sequence>